<organism evidence="2">
    <name type="scientific">uncultured Caudovirales phage</name>
    <dbReference type="NCBI Taxonomy" id="2100421"/>
    <lineage>
        <taxon>Viruses</taxon>
        <taxon>Duplodnaviria</taxon>
        <taxon>Heunggongvirae</taxon>
        <taxon>Uroviricota</taxon>
        <taxon>Caudoviricetes</taxon>
        <taxon>Peduoviridae</taxon>
        <taxon>Maltschvirus</taxon>
        <taxon>Maltschvirus maltsch</taxon>
    </lineage>
</organism>
<dbReference type="SMART" id="SM00943">
    <property type="entry name" value="Prim-Pol"/>
    <property type="match status" value="1"/>
</dbReference>
<dbReference type="Pfam" id="PF13481">
    <property type="entry name" value="AAA_25"/>
    <property type="match status" value="1"/>
</dbReference>
<gene>
    <name evidence="2" type="ORF">UFOVP605_22</name>
</gene>
<dbReference type="InterPro" id="IPR027417">
    <property type="entry name" value="P-loop_NTPase"/>
</dbReference>
<name>A0A6J5NAZ0_9CAUD</name>
<proteinExistence type="predicted"/>
<dbReference type="EMBL" id="LR796592">
    <property type="protein sequence ID" value="CAB4152759.1"/>
    <property type="molecule type" value="Genomic_DNA"/>
</dbReference>
<dbReference type="Pfam" id="PF09250">
    <property type="entry name" value="Prim-Pol"/>
    <property type="match status" value="1"/>
</dbReference>
<dbReference type="SUPFAM" id="SSF52540">
    <property type="entry name" value="P-loop containing nucleoside triphosphate hydrolases"/>
    <property type="match status" value="1"/>
</dbReference>
<protein>
    <submittedName>
        <fullName evidence="2">Prim_Pol domain containing protein</fullName>
    </submittedName>
</protein>
<dbReference type="Pfam" id="PF08707">
    <property type="entry name" value="PriCT_2"/>
    <property type="match status" value="1"/>
</dbReference>
<sequence length="665" mass="73107">MQAMTTYAVASIDAVLAVARRFPIFPCGADKRPLVSRGFHSASQDEATIRQWWKEHPSALVAVPTGQVTGFIVIDYDPDKASSATHQWLAEQSNLLLSTRVHNTVRGGKHYLFKTTARYQTGVDLILGGSPRRGIDLRANGGYVIWWPLHISQPPLDTLVAALPAGLIDERKFEANRDMVALPEQSPADWSTDIQRVADAIAFISPDGYERWIKVGMAVHSASGGSDSGFALWHDWSAQGSSYDGIEECRYHWASFGRYAGRSIGLGTLFAAAKGEGWAERKLPPMPVAHEEPTAEEAAPTDVSTRKPIDWEALTDEEPPAREWAIPNWWGIGFLTLLAGPGGVGKTLLAQQMASALAVGAPFLERPIKPLRVLMWAGEDDADELWRRQIQIAKQMGLPLNAFTNFIVESFAARDCTLVDMSFGALHPTSMMDELAAQVADYDADCIILDNVARMYGGDENNRHQVTKFVNMIARACNTRKPTAQMLLAHPAKAGGSEYAGSTAWEAAVRSRWYFGRTTPDAEENAATDINARVLSRRKSNYSGLDEVHMEFCTESGILKPIAYQEKTSTGLHPLRAERIILDALNKLVVQQVCVSDAPRAQNFAIKAMMERGLIERKNEKQLAGMLYKLMESGKIIRQAIGTYANRTPRMGLAVAASAQNTAQP</sequence>
<dbReference type="Gene3D" id="3.40.50.300">
    <property type="entry name" value="P-loop containing nucleotide triphosphate hydrolases"/>
    <property type="match status" value="1"/>
</dbReference>
<dbReference type="CDD" id="cd04859">
    <property type="entry name" value="Prim_Pol"/>
    <property type="match status" value="1"/>
</dbReference>
<dbReference type="InterPro" id="IPR015330">
    <property type="entry name" value="DNA_primase/pol_bifunc_N"/>
</dbReference>
<dbReference type="InterPro" id="IPR014819">
    <property type="entry name" value="PriCT_2"/>
</dbReference>
<feature type="domain" description="DNA primase/polymerase bifunctional N-terminal" evidence="1">
    <location>
        <begin position="15"/>
        <end position="167"/>
    </location>
</feature>
<dbReference type="GO" id="GO:0016817">
    <property type="term" value="F:hydrolase activity, acting on acid anhydrides"/>
    <property type="evidence" value="ECO:0007669"/>
    <property type="project" value="InterPro"/>
</dbReference>
<evidence type="ECO:0000313" key="2">
    <source>
        <dbReference type="EMBL" id="CAB4152759.1"/>
    </source>
</evidence>
<accession>A0A6J5NAZ0</accession>
<reference evidence="2" key="1">
    <citation type="submission" date="2020-04" db="EMBL/GenBank/DDBJ databases">
        <authorList>
            <person name="Chiriac C."/>
            <person name="Salcher M."/>
            <person name="Ghai R."/>
            <person name="Kavagutti S V."/>
        </authorList>
    </citation>
    <scope>NUCLEOTIDE SEQUENCE</scope>
</reference>
<dbReference type="SUPFAM" id="SSF56747">
    <property type="entry name" value="Prim-pol domain"/>
    <property type="match status" value="1"/>
</dbReference>
<evidence type="ECO:0000259" key="1">
    <source>
        <dbReference type="SMART" id="SM00943"/>
    </source>
</evidence>